<evidence type="ECO:0000313" key="12">
    <source>
        <dbReference type="Proteomes" id="UP000242704"/>
    </source>
</evidence>
<dbReference type="SUPFAM" id="SSF53067">
    <property type="entry name" value="Actin-like ATPase domain"/>
    <property type="match status" value="2"/>
</dbReference>
<dbReference type="InterPro" id="IPR043129">
    <property type="entry name" value="ATPase_NBD"/>
</dbReference>
<dbReference type="GO" id="GO:0016773">
    <property type="term" value="F:phosphotransferase activity, alcohol group as acceptor"/>
    <property type="evidence" value="ECO:0007669"/>
    <property type="project" value="InterPro"/>
</dbReference>
<dbReference type="CDD" id="cd07770">
    <property type="entry name" value="ASKHA_NBD_FGGY_GntK"/>
    <property type="match status" value="1"/>
</dbReference>
<gene>
    <name evidence="8" type="ORF">BU638_07050</name>
    <name evidence="7" type="ORF">BU653_03405</name>
    <name evidence="9" type="ORF">BU676_03555</name>
    <name evidence="6" type="ORF">RCF65_09770</name>
</gene>
<feature type="domain" description="Carbohydrate kinase FGGY N-terminal" evidence="4">
    <location>
        <begin position="6"/>
        <end position="246"/>
    </location>
</feature>
<dbReference type="Proteomes" id="UP001240157">
    <property type="component" value="Unassembled WGS sequence"/>
</dbReference>
<evidence type="ECO:0000313" key="8">
    <source>
        <dbReference type="EMBL" id="PTG27086.1"/>
    </source>
</evidence>
<dbReference type="InterPro" id="IPR018484">
    <property type="entry name" value="FGGY_N"/>
</dbReference>
<name>A0AAE5T021_STACR</name>
<sequence>MTKLSIGVDIGTTSTKAVIFDAQGQERGKSQQAYPLLTPNTETAEQNPEDIVLAVMHTLTETIEKAQTLGTLSHIAFSAQMHSLLLVDKHMRPLTKSITWADNRAKTIAERYKHSDKGATLYYNTGTPIHAMSPFCKLIWIKEHQPEIFNQAYKMIDIKTFVIFHLTQKCVMDMSIASSTGLFNIHHKKWDAEALEQIGIDEMSLPKVVSTLHVLSIEPEISQKLHLTSSVPLIIGASDGVLSNLGVDSFRPGEIAVTIGTSGAIRTVVNTPQLDPKGRTFCYILDENHYVIGGPVNNGAVTLQWLREQILQRQTNHEDEQVSLSYDQMFNMAEEIQPGADGLIFQPYLSGERAPIWSSNARGAFIGFTLAHHQGHMIRAVLEGVLYNLYSVLMTLTEMTGTLPKTIKATGGFSRNSLWRQIMADIFDCEVVIPKSYESSCLGAATLGFKALGDERAYDYLSNWIGNVNRHEPNDEAVQQYRILSSIFMEMTQNLMTTYERIAAFQNQNK</sequence>
<evidence type="ECO:0000313" key="6">
    <source>
        <dbReference type="EMBL" id="MDQ7176278.1"/>
    </source>
</evidence>
<dbReference type="GO" id="GO:0016301">
    <property type="term" value="F:kinase activity"/>
    <property type="evidence" value="ECO:0007669"/>
    <property type="project" value="UniProtKB-KW"/>
</dbReference>
<protein>
    <submittedName>
        <fullName evidence="6">FGGY family carbohydrate kinase</fullName>
    </submittedName>
    <submittedName>
        <fullName evidence="7">Gluconate kinase</fullName>
    </submittedName>
</protein>
<evidence type="ECO:0000256" key="2">
    <source>
        <dbReference type="ARBA" id="ARBA00022679"/>
    </source>
</evidence>
<evidence type="ECO:0000256" key="3">
    <source>
        <dbReference type="ARBA" id="ARBA00022777"/>
    </source>
</evidence>
<reference evidence="10 11" key="1">
    <citation type="journal article" date="2016" name="Front. Microbiol.">
        <title>Comprehensive Phylogenetic Analysis of Bovine Non-aureus Staphylococci Species Based on Whole-Genome Sequencing.</title>
        <authorList>
            <person name="Naushad S."/>
            <person name="Barkema H.W."/>
            <person name="Luby C."/>
            <person name="Condas L.A."/>
            <person name="Nobrega D.B."/>
            <person name="Carson D.A."/>
            <person name="De Buck J."/>
        </authorList>
    </citation>
    <scope>NUCLEOTIDE SEQUENCE [LARGE SCALE GENOMIC DNA]</scope>
    <source>
        <strain evidence="8 11">SNUC 105</strain>
        <strain evidence="9 10">SNUC 1363</strain>
        <strain evidence="7 12">SNUC 505</strain>
    </source>
</reference>
<dbReference type="EMBL" id="PZCM01000007">
    <property type="protein sequence ID" value="PTG27086.1"/>
    <property type="molecule type" value="Genomic_DNA"/>
</dbReference>
<dbReference type="PROSITE" id="PS00933">
    <property type="entry name" value="FGGY_KINASES_1"/>
    <property type="match status" value="1"/>
</dbReference>
<dbReference type="EMBL" id="PZAO01000006">
    <property type="protein sequence ID" value="PTG70427.1"/>
    <property type="molecule type" value="Genomic_DNA"/>
</dbReference>
<evidence type="ECO:0000259" key="4">
    <source>
        <dbReference type="Pfam" id="PF00370"/>
    </source>
</evidence>
<reference evidence="6 13" key="3">
    <citation type="submission" date="2023-08" db="EMBL/GenBank/DDBJ databases">
        <title>Whole genome sequencing of Staphylococcus chromogenes NNSch 2386.</title>
        <authorList>
            <person name="Kropotov V.S."/>
            <person name="Boriskina E.V."/>
            <person name="Gordinskaya N.A."/>
            <person name="Shkurkina I.S."/>
            <person name="Kryazhev D.V."/>
            <person name="Alekseeva A.E."/>
            <person name="Makhova M.A."/>
        </authorList>
    </citation>
    <scope>NUCLEOTIDE SEQUENCE [LARGE SCALE GENOMIC DNA]</scope>
    <source>
        <strain evidence="6 13">NNSch 2386</strain>
    </source>
</reference>
<dbReference type="GO" id="GO:0005975">
    <property type="term" value="P:carbohydrate metabolic process"/>
    <property type="evidence" value="ECO:0007669"/>
    <property type="project" value="InterPro"/>
</dbReference>
<dbReference type="InterPro" id="IPR018483">
    <property type="entry name" value="Carb_kinase_FGGY_CS"/>
</dbReference>
<comment type="caution">
    <text evidence="7">The sequence shown here is derived from an EMBL/GenBank/DDBJ whole genome shotgun (WGS) entry which is preliminary data.</text>
</comment>
<dbReference type="InterPro" id="IPR050406">
    <property type="entry name" value="FGGY_Carb_Kinase"/>
</dbReference>
<feature type="domain" description="Carbohydrate kinase FGGY C-terminal" evidence="5">
    <location>
        <begin position="256"/>
        <end position="451"/>
    </location>
</feature>
<dbReference type="Proteomes" id="UP000242144">
    <property type="component" value="Unassembled WGS sequence"/>
</dbReference>
<evidence type="ECO:0000256" key="1">
    <source>
        <dbReference type="ARBA" id="ARBA00009156"/>
    </source>
</evidence>
<dbReference type="PANTHER" id="PTHR43095:SF2">
    <property type="entry name" value="GLUCONOKINASE"/>
    <property type="match status" value="1"/>
</dbReference>
<dbReference type="InterPro" id="IPR000577">
    <property type="entry name" value="Carb_kinase_FGGY"/>
</dbReference>
<keyword evidence="3 7" id="KW-0418">Kinase</keyword>
<organism evidence="7 12">
    <name type="scientific">Staphylococcus chromogenes</name>
    <name type="common">Staphylococcus hyicus subsp. chromogenes</name>
    <dbReference type="NCBI Taxonomy" id="46126"/>
    <lineage>
        <taxon>Bacteria</taxon>
        <taxon>Bacillati</taxon>
        <taxon>Bacillota</taxon>
        <taxon>Bacilli</taxon>
        <taxon>Bacillales</taxon>
        <taxon>Staphylococcaceae</taxon>
        <taxon>Staphylococcus</taxon>
    </lineage>
</organism>
<keyword evidence="2" id="KW-0808">Transferase</keyword>
<dbReference type="AlphaFoldDB" id="A0AAE5T021"/>
<evidence type="ECO:0000313" key="11">
    <source>
        <dbReference type="Proteomes" id="UP000242144"/>
    </source>
</evidence>
<dbReference type="Proteomes" id="UP000242704">
    <property type="component" value="Unassembled WGS sequence"/>
</dbReference>
<evidence type="ECO:0000313" key="13">
    <source>
        <dbReference type="Proteomes" id="UP001240157"/>
    </source>
</evidence>
<reference evidence="7" key="2">
    <citation type="submission" date="2018-03" db="EMBL/GenBank/DDBJ databases">
        <authorList>
            <person name="Naushad S."/>
        </authorList>
    </citation>
    <scope>NUCLEOTIDE SEQUENCE</scope>
    <source>
        <strain evidence="8">SNUC 105</strain>
        <strain evidence="9">SNUC 1363</strain>
        <strain evidence="7">SNUC 505</strain>
    </source>
</reference>
<dbReference type="EMBL" id="PZBZ01000013">
    <property type="protein sequence ID" value="PTG15880.1"/>
    <property type="molecule type" value="Genomic_DNA"/>
</dbReference>
<dbReference type="PANTHER" id="PTHR43095">
    <property type="entry name" value="SUGAR KINASE"/>
    <property type="match status" value="1"/>
</dbReference>
<evidence type="ECO:0000313" key="10">
    <source>
        <dbReference type="Proteomes" id="UP000242008"/>
    </source>
</evidence>
<dbReference type="PIRSF" id="PIRSF000538">
    <property type="entry name" value="GlpK"/>
    <property type="match status" value="1"/>
</dbReference>
<evidence type="ECO:0000313" key="7">
    <source>
        <dbReference type="EMBL" id="PTG15880.1"/>
    </source>
</evidence>
<proteinExistence type="inferred from homology"/>
<accession>A0AAE5T021</accession>
<dbReference type="InterPro" id="IPR018485">
    <property type="entry name" value="FGGY_C"/>
</dbReference>
<dbReference type="Pfam" id="PF02782">
    <property type="entry name" value="FGGY_C"/>
    <property type="match status" value="1"/>
</dbReference>
<dbReference type="Proteomes" id="UP000242008">
    <property type="component" value="Unassembled WGS sequence"/>
</dbReference>
<dbReference type="Pfam" id="PF00370">
    <property type="entry name" value="FGGY_N"/>
    <property type="match status" value="1"/>
</dbReference>
<comment type="similarity">
    <text evidence="1">Belongs to the FGGY kinase family.</text>
</comment>
<dbReference type="RefSeq" id="WP_037575694.1">
    <property type="nucleotide sequence ID" value="NZ_CP133240.1"/>
</dbReference>
<keyword evidence="10" id="KW-1185">Reference proteome</keyword>
<dbReference type="EMBL" id="JAVGJF010000082">
    <property type="protein sequence ID" value="MDQ7176278.1"/>
    <property type="molecule type" value="Genomic_DNA"/>
</dbReference>
<evidence type="ECO:0000313" key="9">
    <source>
        <dbReference type="EMBL" id="PTG70427.1"/>
    </source>
</evidence>
<evidence type="ECO:0000259" key="5">
    <source>
        <dbReference type="Pfam" id="PF02782"/>
    </source>
</evidence>
<dbReference type="Gene3D" id="3.30.420.40">
    <property type="match status" value="2"/>
</dbReference>